<gene>
    <name evidence="4" type="ORF">NWE54_27715</name>
</gene>
<dbReference type="AlphaFoldDB" id="A0A9E7ZRP5"/>
<dbReference type="EMBL" id="CP102775">
    <property type="protein sequence ID" value="UZF90078.1"/>
    <property type="molecule type" value="Genomic_DNA"/>
</dbReference>
<dbReference type="InterPro" id="IPR023346">
    <property type="entry name" value="Lysozyme-like_dom_sf"/>
</dbReference>
<feature type="signal peptide" evidence="2">
    <location>
        <begin position="1"/>
        <end position="19"/>
    </location>
</feature>
<dbReference type="Pfam" id="PF01464">
    <property type="entry name" value="SLT"/>
    <property type="match status" value="1"/>
</dbReference>
<sequence>MRRPLVTAALTLLATVSFASTCPQGDEMLKNNTPLTSLCPNGFTSQSGGDIATAMDRQKNNVSMVYASAQNLGVPPELALAVSYHEAVGFNSCAGSDTGVRGPMQLTKRTGRSYGYDRDINEQNINGGMKVLKTAYDTCGMDYACLSANYNGSPRPGEQAGWARGVGAAHQKLLNTPSLMAKACSGAQSAACVSPGDFPNPGTSPSLVAGSAHSGGNLGLAGIVPQPMDTDIVVGSRMAGRWSSSALTRG</sequence>
<protein>
    <submittedName>
        <fullName evidence="4">Transglycosylase SLT domain-containing protein</fullName>
    </submittedName>
</protein>
<accession>A0A9E7ZRP5</accession>
<proteinExistence type="inferred from homology"/>
<geneLocation type="plasmid" evidence="4">
    <name>pNBC436</name>
</geneLocation>
<dbReference type="InterPro" id="IPR008258">
    <property type="entry name" value="Transglycosylase_SLT_dom_1"/>
</dbReference>
<feature type="domain" description="Transglycosylase SLT" evidence="3">
    <location>
        <begin position="67"/>
        <end position="155"/>
    </location>
</feature>
<evidence type="ECO:0000256" key="1">
    <source>
        <dbReference type="ARBA" id="ARBA00009387"/>
    </source>
</evidence>
<evidence type="ECO:0000256" key="2">
    <source>
        <dbReference type="SAM" id="SignalP"/>
    </source>
</evidence>
<reference evidence="4" key="1">
    <citation type="submission" date="2022-08" db="EMBL/GenBank/DDBJ databases">
        <title>Complete Genome Sequences of 2 Bosea sp. soil isolates.</title>
        <authorList>
            <person name="Alvarez Arevalo M."/>
            <person name="Sterndorff E.B."/>
            <person name="Faurdal D."/>
            <person name="Joergensen T.S."/>
            <person name="Weber T."/>
        </authorList>
    </citation>
    <scope>NUCLEOTIDE SEQUENCE</scope>
    <source>
        <strain evidence="4">NBC_00436</strain>
        <plasmid evidence="4">pNBC436</plasmid>
    </source>
</reference>
<evidence type="ECO:0000259" key="3">
    <source>
        <dbReference type="Pfam" id="PF01464"/>
    </source>
</evidence>
<evidence type="ECO:0000313" key="4">
    <source>
        <dbReference type="EMBL" id="UZF90078.1"/>
    </source>
</evidence>
<keyword evidence="2" id="KW-0732">Signal</keyword>
<comment type="similarity">
    <text evidence="1">Belongs to the virb1 family.</text>
</comment>
<organism evidence="4">
    <name type="scientific">Bosea sp. NBC_00436</name>
    <dbReference type="NCBI Taxonomy" id="2969620"/>
    <lineage>
        <taxon>Bacteria</taxon>
        <taxon>Pseudomonadati</taxon>
        <taxon>Pseudomonadota</taxon>
        <taxon>Alphaproteobacteria</taxon>
        <taxon>Hyphomicrobiales</taxon>
        <taxon>Boseaceae</taxon>
        <taxon>Bosea</taxon>
    </lineage>
</organism>
<keyword evidence="4" id="KW-0614">Plasmid</keyword>
<dbReference type="SUPFAM" id="SSF53955">
    <property type="entry name" value="Lysozyme-like"/>
    <property type="match status" value="1"/>
</dbReference>
<name>A0A9E7ZRP5_9HYPH</name>
<feature type="chain" id="PRO_5038367141" evidence="2">
    <location>
        <begin position="20"/>
        <end position="250"/>
    </location>
</feature>
<dbReference type="Gene3D" id="1.10.530.10">
    <property type="match status" value="1"/>
</dbReference>